<keyword evidence="5 8" id="KW-0406">Ion transport</keyword>
<feature type="compositionally biased region" description="Basic residues" evidence="9">
    <location>
        <begin position="318"/>
        <end position="328"/>
    </location>
</feature>
<evidence type="ECO:0000256" key="4">
    <source>
        <dbReference type="ARBA" id="ARBA00022989"/>
    </source>
</evidence>
<dbReference type="Proteomes" id="UP001652621">
    <property type="component" value="Unplaced"/>
</dbReference>
<feature type="transmembrane region" description="Helical" evidence="10">
    <location>
        <begin position="721"/>
        <end position="745"/>
    </location>
</feature>
<proteinExistence type="inferred from homology"/>
<dbReference type="InterPro" id="IPR003280">
    <property type="entry name" value="2pore_dom_K_chnl"/>
</dbReference>
<dbReference type="Pfam" id="PF07885">
    <property type="entry name" value="Ion_trans_2"/>
    <property type="match status" value="2"/>
</dbReference>
<evidence type="ECO:0000259" key="11">
    <source>
        <dbReference type="Pfam" id="PF07885"/>
    </source>
</evidence>
<feature type="transmembrane region" description="Helical" evidence="10">
    <location>
        <begin position="782"/>
        <end position="805"/>
    </location>
</feature>
<evidence type="ECO:0000256" key="9">
    <source>
        <dbReference type="SAM" id="MobiDB-lite"/>
    </source>
</evidence>
<evidence type="ECO:0000256" key="5">
    <source>
        <dbReference type="ARBA" id="ARBA00023065"/>
    </source>
</evidence>
<evidence type="ECO:0000256" key="3">
    <source>
        <dbReference type="ARBA" id="ARBA00022692"/>
    </source>
</evidence>
<feature type="domain" description="Potassium channel" evidence="11">
    <location>
        <begin position="563"/>
        <end position="620"/>
    </location>
</feature>
<feature type="compositionally biased region" description="Polar residues" evidence="9">
    <location>
        <begin position="255"/>
        <end position="272"/>
    </location>
</feature>
<name>A0ABM3UYD5_MUSDO</name>
<feature type="compositionally biased region" description="Low complexity" evidence="9">
    <location>
        <begin position="237"/>
        <end position="252"/>
    </location>
</feature>
<feature type="region of interest" description="Disordered" evidence="9">
    <location>
        <begin position="381"/>
        <end position="450"/>
    </location>
</feature>
<reference evidence="13" key="1">
    <citation type="submission" date="2025-08" db="UniProtKB">
        <authorList>
            <consortium name="RefSeq"/>
        </authorList>
    </citation>
    <scope>IDENTIFICATION</scope>
    <source>
        <strain evidence="13">Aabys</strain>
        <tissue evidence="13">Whole body</tissue>
    </source>
</reference>
<dbReference type="SUPFAM" id="SSF81324">
    <property type="entry name" value="Voltage-gated potassium channels"/>
    <property type="match status" value="2"/>
</dbReference>
<keyword evidence="4 10" id="KW-1133">Transmembrane helix</keyword>
<evidence type="ECO:0000256" key="8">
    <source>
        <dbReference type="RuleBase" id="RU003857"/>
    </source>
</evidence>
<feature type="compositionally biased region" description="Low complexity" evidence="9">
    <location>
        <begin position="429"/>
        <end position="447"/>
    </location>
</feature>
<feature type="transmembrane region" description="Helical" evidence="10">
    <location>
        <begin position="568"/>
        <end position="587"/>
    </location>
</feature>
<dbReference type="PANTHER" id="PTHR11003:SF257">
    <property type="entry name" value="POTASSIUM CHANNEL DOMAIN-CONTAINING PROTEIN"/>
    <property type="match status" value="1"/>
</dbReference>
<evidence type="ECO:0000256" key="10">
    <source>
        <dbReference type="SAM" id="Phobius"/>
    </source>
</evidence>
<feature type="transmembrane region" description="Helical" evidence="10">
    <location>
        <begin position="751"/>
        <end position="770"/>
    </location>
</feature>
<keyword evidence="6 10" id="KW-0472">Membrane</keyword>
<feature type="compositionally biased region" description="Polar residues" evidence="9">
    <location>
        <begin position="1"/>
        <end position="11"/>
    </location>
</feature>
<feature type="region of interest" description="Disordered" evidence="9">
    <location>
        <begin position="217"/>
        <end position="328"/>
    </location>
</feature>
<keyword evidence="2 8" id="KW-0813">Transport</keyword>
<feature type="transmembrane region" description="Helical" evidence="10">
    <location>
        <begin position="335"/>
        <end position="363"/>
    </location>
</feature>
<dbReference type="GeneID" id="101895790"/>
<accession>A0ABM3UYD5</accession>
<feature type="compositionally biased region" description="Polar residues" evidence="9">
    <location>
        <begin position="399"/>
        <end position="411"/>
    </location>
</feature>
<protein>
    <submittedName>
        <fullName evidence="13">Uncharacterized protein LOC101895790</fullName>
    </submittedName>
</protein>
<feature type="region of interest" description="Disordered" evidence="9">
    <location>
        <begin position="128"/>
        <end position="192"/>
    </location>
</feature>
<comment type="similarity">
    <text evidence="8">Belongs to the two pore domain potassium channel (TC 1.A.1.8) family.</text>
</comment>
<dbReference type="InterPro" id="IPR013099">
    <property type="entry name" value="K_chnl_dom"/>
</dbReference>
<evidence type="ECO:0000256" key="7">
    <source>
        <dbReference type="ARBA" id="ARBA00023303"/>
    </source>
</evidence>
<dbReference type="Gene3D" id="1.10.287.70">
    <property type="match status" value="1"/>
</dbReference>
<comment type="subcellular location">
    <subcellularLocation>
        <location evidence="1">Membrane</location>
        <topology evidence="1">Multi-pass membrane protein</topology>
    </subcellularLocation>
</comment>
<sequence>MDSQQQQQFSLVSGLPPPPPASSSASSSLGQAQICTTAMSNALNSSGEYVNVPSSYVTIGMLPQQGSAANANVSMASNISTPNSSTSTFKTPLLPMPTLEDIEVGLMGSQASGMPQGILKYPATSSSIPPQGIGPGPPNVISSSGNPPLSHIPSHGPVTGHNMSIPPPPSNISLGPNAPAPPPPAASSSSLVDASTCGTLKSSAKLQTPATLCTSTTATSGLPGPPMGGGGGAAIAVSSSNNINTPSSSTVPLNLHSTTANSSKTSSRSNLHQRPPASPKCCSCFGSSNSSSSMQRGRGSSNKSSSSMSMKSNAGHTYTHKSNSKGHRRHNVQTFWSALLTNLGICALLLAYTLLGSFIFLTIESEDATLLQQQRTLASTKRNIGPHKATPGQPGPIAVNNNNNLYHTQHQQPHHTDNGTMNAAGVPYSSSPSNGVPASSSSSSSPSQMMEGVISLNNNDFSYGDEFTPQYALSPDTYDVRQRTIENIWDITVSLNILYKENWTKLAALEIAKFQDQLIKRLNEDAMLQLTHDTDVNGQTPATEAVLLFHQHGLSPHHLHHHHHEWNFARAFLYSLTVLTTIGYGNIAPRTTLGRLVTLAYAFFGIPLTLVYLSSTGGILAKVAREVFSKALCCCLCSNCGYCCYDEKRMAEKERRMKRKRQQEELRKQQQALQEPYYVRSGSMPDTFQTPEKQSLGQSSIQMPDLDSLSASESRGSMHGLAILAPILLCFCMMIIYILFGAVVLYRLEDWPLLDGIYFCFMSLSTIGFGDMMPGFRRDSNTTIWFCSIYIMSGMALTAMCFNVIHEEIVNRIKFVVEFKKTSNLDTTNDEPTSYYMPP</sequence>
<evidence type="ECO:0000313" key="13">
    <source>
        <dbReference type="RefSeq" id="XP_058978532.1"/>
    </source>
</evidence>
<evidence type="ECO:0000256" key="1">
    <source>
        <dbReference type="ARBA" id="ARBA00004141"/>
    </source>
</evidence>
<dbReference type="RefSeq" id="XP_058978532.1">
    <property type="nucleotide sequence ID" value="XM_059122549.1"/>
</dbReference>
<feature type="region of interest" description="Disordered" evidence="9">
    <location>
        <begin position="1"/>
        <end position="29"/>
    </location>
</feature>
<dbReference type="PANTHER" id="PTHR11003">
    <property type="entry name" value="POTASSIUM CHANNEL, SUBFAMILY K"/>
    <property type="match status" value="1"/>
</dbReference>
<evidence type="ECO:0000256" key="2">
    <source>
        <dbReference type="ARBA" id="ARBA00022448"/>
    </source>
</evidence>
<keyword evidence="7 8" id="KW-0407">Ion channel</keyword>
<feature type="transmembrane region" description="Helical" evidence="10">
    <location>
        <begin position="599"/>
        <end position="621"/>
    </location>
</feature>
<dbReference type="PRINTS" id="PR01333">
    <property type="entry name" value="2POREKCHANEL"/>
</dbReference>
<gene>
    <name evidence="13" type="primary">LOC101895790</name>
</gene>
<feature type="compositionally biased region" description="Low complexity" evidence="9">
    <location>
        <begin position="285"/>
        <end position="313"/>
    </location>
</feature>
<evidence type="ECO:0000313" key="12">
    <source>
        <dbReference type="Proteomes" id="UP001652621"/>
    </source>
</evidence>
<organism evidence="12 13">
    <name type="scientific">Musca domestica</name>
    <name type="common">House fly</name>
    <dbReference type="NCBI Taxonomy" id="7370"/>
    <lineage>
        <taxon>Eukaryota</taxon>
        <taxon>Metazoa</taxon>
        <taxon>Ecdysozoa</taxon>
        <taxon>Arthropoda</taxon>
        <taxon>Hexapoda</taxon>
        <taxon>Insecta</taxon>
        <taxon>Pterygota</taxon>
        <taxon>Neoptera</taxon>
        <taxon>Endopterygota</taxon>
        <taxon>Diptera</taxon>
        <taxon>Brachycera</taxon>
        <taxon>Muscomorpha</taxon>
        <taxon>Muscoidea</taxon>
        <taxon>Muscidae</taxon>
        <taxon>Musca</taxon>
    </lineage>
</organism>
<keyword evidence="3 8" id="KW-0812">Transmembrane</keyword>
<keyword evidence="12" id="KW-1185">Reference proteome</keyword>
<feature type="domain" description="Potassium channel" evidence="11">
    <location>
        <begin position="734"/>
        <end position="808"/>
    </location>
</feature>
<evidence type="ECO:0000256" key="6">
    <source>
        <dbReference type="ARBA" id="ARBA00023136"/>
    </source>
</evidence>